<name>A0ABV9MYK1_9ENTE</name>
<dbReference type="InterPro" id="IPR020449">
    <property type="entry name" value="Tscrpt_reg_AraC-type_HTH"/>
</dbReference>
<dbReference type="PRINTS" id="PR00032">
    <property type="entry name" value="HTHARAC"/>
</dbReference>
<keyword evidence="2" id="KW-0238">DNA-binding</keyword>
<organism evidence="5 6">
    <name type="scientific">Enterococcus lemanii</name>
    <dbReference type="NCBI Taxonomy" id="1159752"/>
    <lineage>
        <taxon>Bacteria</taxon>
        <taxon>Bacillati</taxon>
        <taxon>Bacillota</taxon>
        <taxon>Bacilli</taxon>
        <taxon>Lactobacillales</taxon>
        <taxon>Enterococcaceae</taxon>
        <taxon>Enterococcus</taxon>
    </lineage>
</organism>
<dbReference type="PANTHER" id="PTHR43280:SF10">
    <property type="entry name" value="REGULATORY PROTEIN POCR"/>
    <property type="match status" value="1"/>
</dbReference>
<accession>A0ABV9MYK1</accession>
<evidence type="ECO:0000259" key="4">
    <source>
        <dbReference type="PROSITE" id="PS01124"/>
    </source>
</evidence>
<dbReference type="SUPFAM" id="SSF51215">
    <property type="entry name" value="Regulatory protein AraC"/>
    <property type="match status" value="1"/>
</dbReference>
<dbReference type="Pfam" id="PF12833">
    <property type="entry name" value="HTH_18"/>
    <property type="match status" value="1"/>
</dbReference>
<proteinExistence type="predicted"/>
<dbReference type="Gene3D" id="1.10.10.60">
    <property type="entry name" value="Homeodomain-like"/>
    <property type="match status" value="2"/>
</dbReference>
<reference evidence="6" key="1">
    <citation type="journal article" date="2019" name="Int. J. Syst. Evol. Microbiol.">
        <title>The Global Catalogue of Microorganisms (GCM) 10K type strain sequencing project: providing services to taxonomists for standard genome sequencing and annotation.</title>
        <authorList>
            <consortium name="The Broad Institute Genomics Platform"/>
            <consortium name="The Broad Institute Genome Sequencing Center for Infectious Disease"/>
            <person name="Wu L."/>
            <person name="Ma J."/>
        </authorList>
    </citation>
    <scope>NUCLEOTIDE SEQUENCE [LARGE SCALE GENOMIC DNA]</scope>
    <source>
        <strain evidence="6">CGMCC 1.19032</strain>
    </source>
</reference>
<dbReference type="SUPFAM" id="SSF46689">
    <property type="entry name" value="Homeodomain-like"/>
    <property type="match status" value="2"/>
</dbReference>
<dbReference type="Pfam" id="PF02311">
    <property type="entry name" value="AraC_binding"/>
    <property type="match status" value="1"/>
</dbReference>
<dbReference type="PROSITE" id="PS01124">
    <property type="entry name" value="HTH_ARAC_FAMILY_2"/>
    <property type="match status" value="1"/>
</dbReference>
<sequence>MLTHYLVGEDVQITFHWCGFFQSKELWQHEERRNPDYELMIGVEGVMHLEIEGKAVDLVPGMLLIIPPKAHFFGRKKSAQVRFYWLHFSTTNLKTVSSLDKRATWCLPLASQELLMDNEIALLQQLQTVKQQAYADNPLLNAYARTLLLSINEKQRALAMPKTTTHYLIEHVKNFLQSNYQNTLSVSAVANYFGYNQAYLSHLFAKEVGQSMTSYLIGIRLEAARQQLLTSVDSIEAVSNACGFEDSKYFSRVFSKQYGKSPRAYRQEKGQINQM</sequence>
<comment type="caution">
    <text evidence="5">The sequence shown here is derived from an EMBL/GenBank/DDBJ whole genome shotgun (WGS) entry which is preliminary data.</text>
</comment>
<dbReference type="SMART" id="SM00342">
    <property type="entry name" value="HTH_ARAC"/>
    <property type="match status" value="1"/>
</dbReference>
<evidence type="ECO:0000256" key="1">
    <source>
        <dbReference type="ARBA" id="ARBA00023015"/>
    </source>
</evidence>
<dbReference type="PROSITE" id="PS00041">
    <property type="entry name" value="HTH_ARAC_FAMILY_1"/>
    <property type="match status" value="1"/>
</dbReference>
<feature type="domain" description="HTH araC/xylS-type" evidence="4">
    <location>
        <begin position="170"/>
        <end position="268"/>
    </location>
</feature>
<evidence type="ECO:0000256" key="3">
    <source>
        <dbReference type="ARBA" id="ARBA00023163"/>
    </source>
</evidence>
<dbReference type="InterPro" id="IPR009057">
    <property type="entry name" value="Homeodomain-like_sf"/>
</dbReference>
<evidence type="ECO:0000313" key="6">
    <source>
        <dbReference type="Proteomes" id="UP001595969"/>
    </source>
</evidence>
<keyword evidence="1" id="KW-0805">Transcription regulation</keyword>
<keyword evidence="3" id="KW-0804">Transcription</keyword>
<dbReference type="InterPro" id="IPR018062">
    <property type="entry name" value="HTH_AraC-typ_CS"/>
</dbReference>
<dbReference type="EMBL" id="JBHSGS010000061">
    <property type="protein sequence ID" value="MFC4720221.1"/>
    <property type="molecule type" value="Genomic_DNA"/>
</dbReference>
<dbReference type="Proteomes" id="UP001595969">
    <property type="component" value="Unassembled WGS sequence"/>
</dbReference>
<dbReference type="InterPro" id="IPR037923">
    <property type="entry name" value="HTH-like"/>
</dbReference>
<evidence type="ECO:0000313" key="5">
    <source>
        <dbReference type="EMBL" id="MFC4720221.1"/>
    </source>
</evidence>
<dbReference type="InterPro" id="IPR003313">
    <property type="entry name" value="AraC-bd"/>
</dbReference>
<dbReference type="PANTHER" id="PTHR43280">
    <property type="entry name" value="ARAC-FAMILY TRANSCRIPTIONAL REGULATOR"/>
    <property type="match status" value="1"/>
</dbReference>
<gene>
    <name evidence="5" type="ORF">ACFO5I_10855</name>
</gene>
<keyword evidence="6" id="KW-1185">Reference proteome</keyword>
<evidence type="ECO:0000256" key="2">
    <source>
        <dbReference type="ARBA" id="ARBA00023125"/>
    </source>
</evidence>
<dbReference type="InterPro" id="IPR018060">
    <property type="entry name" value="HTH_AraC"/>
</dbReference>
<protein>
    <submittedName>
        <fullName evidence="5">AraC family transcriptional regulator</fullName>
    </submittedName>
</protein>
<dbReference type="RefSeq" id="WP_204653002.1">
    <property type="nucleotide sequence ID" value="NZ_JAFBFD010000004.1"/>
</dbReference>